<dbReference type="EMBL" id="CP014339">
    <property type="protein sequence ID" value="AQX49246.1"/>
    <property type="molecule type" value="Genomic_DNA"/>
</dbReference>
<name>A0A494J481_9FLAO</name>
<evidence type="ECO:0000313" key="3">
    <source>
        <dbReference type="EMBL" id="OPB48982.1"/>
    </source>
</evidence>
<dbReference type="PANTHER" id="PTHR32472:SF10">
    <property type="entry name" value="DNA REPAIR PROTEIN RADA-LIKE PROTEIN"/>
    <property type="match status" value="1"/>
</dbReference>
<dbReference type="Pfam" id="PF13481">
    <property type="entry name" value="AAA_25"/>
    <property type="match status" value="1"/>
</dbReference>
<dbReference type="PRINTS" id="PR01874">
    <property type="entry name" value="DNAREPAIRADA"/>
</dbReference>
<dbReference type="Proteomes" id="UP000189738">
    <property type="component" value="Chromosome"/>
</dbReference>
<dbReference type="PANTHER" id="PTHR32472">
    <property type="entry name" value="DNA REPAIR PROTEIN RADA"/>
    <property type="match status" value="1"/>
</dbReference>
<evidence type="ECO:0000259" key="1">
    <source>
        <dbReference type="SMART" id="SM00382"/>
    </source>
</evidence>
<dbReference type="Gene3D" id="3.40.50.300">
    <property type="entry name" value="P-loop containing nucleotide triphosphate hydrolases"/>
    <property type="match status" value="1"/>
</dbReference>
<reference evidence="3" key="2">
    <citation type="submission" date="2016-06" db="EMBL/GenBank/DDBJ databases">
        <authorList>
            <person name="Nicholson A.C."/>
        </authorList>
    </citation>
    <scope>NUCLEOTIDE SEQUENCE [LARGE SCALE GENOMIC DNA]</scope>
    <source>
        <strain evidence="3">E6809</strain>
    </source>
</reference>
<sequence>MDENKLKLLFNEEFNKTITNKLKNDVLMLKTAQEYVDLGSAIPFPKKLFGNLIEKGKLVVLFGDSGTNKSTLMVQICDGISKGKQQLGLECMKGKVVLLDGEIDTKEFSKRYSNHFFENDFLRIEIDFSKMLESDLPLDQLVFDSLRSIVGEHRPDLLVIDNLTYIVSGSKEQSKDIIDLLRSVFYFTKKFNTAVVLIGHVPKLEANRPLLKEHLSGSKVLSDLADAVIGISGSIKHKNIRYIKELKNRGHEITFDKDNVLVCETTSENGFLELKKVGFSSEREHLIERKSDELTFEKITELKLEGLSNVKIAKKFGVNDKTIGNILRRNSKTRSDSEV</sequence>
<protein>
    <recommendedName>
        <fullName evidence="1">AAA+ ATPase domain-containing protein</fullName>
    </recommendedName>
</protein>
<evidence type="ECO:0000313" key="2">
    <source>
        <dbReference type="EMBL" id="AQX49246.1"/>
    </source>
</evidence>
<feature type="domain" description="AAA+ ATPase" evidence="1">
    <location>
        <begin position="55"/>
        <end position="236"/>
    </location>
</feature>
<dbReference type="InterPro" id="IPR003593">
    <property type="entry name" value="AAA+_ATPase"/>
</dbReference>
<dbReference type="EMBL" id="MAHS01000010">
    <property type="protein sequence ID" value="OPB48982.1"/>
    <property type="molecule type" value="Genomic_DNA"/>
</dbReference>
<dbReference type="InterPro" id="IPR027417">
    <property type="entry name" value="P-loop_NTPase"/>
</dbReference>
<dbReference type="Gene3D" id="1.10.10.60">
    <property type="entry name" value="Homeodomain-like"/>
    <property type="match status" value="1"/>
</dbReference>
<dbReference type="GO" id="GO:0000725">
    <property type="term" value="P:recombinational repair"/>
    <property type="evidence" value="ECO:0007669"/>
    <property type="project" value="TreeGrafter"/>
</dbReference>
<dbReference type="RefSeq" id="WP_078720215.1">
    <property type="nucleotide sequence ID" value="NZ_CP014339.1"/>
</dbReference>
<proteinExistence type="predicted"/>
<reference evidence="2 4" key="1">
    <citation type="submission" date="2016-02" db="EMBL/GenBank/DDBJ databases">
        <authorList>
            <person name="Nicholson A.C."/>
            <person name="Humrighouse B.W."/>
            <person name="Loparev V."/>
            <person name="Emery B."/>
            <person name="Graziano J."/>
            <person name="McQuiston J.R."/>
        </authorList>
    </citation>
    <scope>NUCLEOTIDE SEQUENCE [LARGE SCALE GENOMIC DNA]</scope>
    <source>
        <strain evidence="2 4">E6809</strain>
    </source>
</reference>
<gene>
    <name evidence="2" type="ORF">AYC66_00460</name>
    <name evidence="3" type="ORF">BAY09_02790</name>
</gene>
<dbReference type="SUPFAM" id="SSF52540">
    <property type="entry name" value="P-loop containing nucleoside triphosphate hydrolases"/>
    <property type="match status" value="1"/>
</dbReference>
<organism evidence="3">
    <name type="scientific">Elizabethkingia anophelis</name>
    <dbReference type="NCBI Taxonomy" id="1117645"/>
    <lineage>
        <taxon>Bacteria</taxon>
        <taxon>Pseudomonadati</taxon>
        <taxon>Bacteroidota</taxon>
        <taxon>Flavobacteriia</taxon>
        <taxon>Flavobacteriales</taxon>
        <taxon>Weeksellaceae</taxon>
        <taxon>Elizabethkingia</taxon>
    </lineage>
</organism>
<evidence type="ECO:0000313" key="4">
    <source>
        <dbReference type="Proteomes" id="UP000189738"/>
    </source>
</evidence>
<dbReference type="SMART" id="SM00382">
    <property type="entry name" value="AAA"/>
    <property type="match status" value="1"/>
</dbReference>
<accession>A0A494J481</accession>
<dbReference type="AlphaFoldDB" id="A0A494J481"/>